<dbReference type="InterPro" id="IPR008620">
    <property type="entry name" value="FixH"/>
</dbReference>
<comment type="caution">
    <text evidence="2">The sequence shown here is derived from an EMBL/GenBank/DDBJ whole genome shotgun (WGS) entry which is preliminary data.</text>
</comment>
<reference evidence="3" key="1">
    <citation type="journal article" date="2019" name="Int. J. Syst. Evol. Microbiol.">
        <title>The Global Catalogue of Microorganisms (GCM) 10K type strain sequencing project: providing services to taxonomists for standard genome sequencing and annotation.</title>
        <authorList>
            <consortium name="The Broad Institute Genomics Platform"/>
            <consortium name="The Broad Institute Genome Sequencing Center for Infectious Disease"/>
            <person name="Wu L."/>
            <person name="Ma J."/>
        </authorList>
    </citation>
    <scope>NUCLEOTIDE SEQUENCE [LARGE SCALE GENOMIC DNA]</scope>
    <source>
        <strain evidence="3">CGMCC 4.7283</strain>
    </source>
</reference>
<evidence type="ECO:0000313" key="2">
    <source>
        <dbReference type="EMBL" id="MFC4668806.1"/>
    </source>
</evidence>
<keyword evidence="1" id="KW-0472">Membrane</keyword>
<organism evidence="2 3">
    <name type="scientific">Seohaeicola nanhaiensis</name>
    <dbReference type="NCBI Taxonomy" id="1387282"/>
    <lineage>
        <taxon>Bacteria</taxon>
        <taxon>Pseudomonadati</taxon>
        <taxon>Pseudomonadota</taxon>
        <taxon>Alphaproteobacteria</taxon>
        <taxon>Rhodobacterales</taxon>
        <taxon>Roseobacteraceae</taxon>
        <taxon>Seohaeicola</taxon>
    </lineage>
</organism>
<dbReference type="EMBL" id="JBHSGI010000005">
    <property type="protein sequence ID" value="MFC4668806.1"/>
    <property type="molecule type" value="Genomic_DNA"/>
</dbReference>
<dbReference type="RefSeq" id="WP_380717153.1">
    <property type="nucleotide sequence ID" value="NZ_JBHSGI010000005.1"/>
</dbReference>
<feature type="transmembrane region" description="Helical" evidence="1">
    <location>
        <begin position="12"/>
        <end position="34"/>
    </location>
</feature>
<name>A0ABV9KGV6_9RHOB</name>
<evidence type="ECO:0000256" key="1">
    <source>
        <dbReference type="SAM" id="Phobius"/>
    </source>
</evidence>
<keyword evidence="1" id="KW-0812">Transmembrane</keyword>
<evidence type="ECO:0000313" key="3">
    <source>
        <dbReference type="Proteomes" id="UP001595973"/>
    </source>
</evidence>
<dbReference type="InterPro" id="IPR018037">
    <property type="entry name" value="FixH_proteobacterial"/>
</dbReference>
<proteinExistence type="predicted"/>
<keyword evidence="1" id="KW-1133">Transmembrane helix</keyword>
<dbReference type="PIRSF" id="PIRSF011386">
    <property type="entry name" value="FixH"/>
    <property type="match status" value="1"/>
</dbReference>
<sequence length="152" mass="16568">MSERQLTGRHVAAIFVGAFGVIIAVNVALAVSAVETFPGLEVKNSYVASQEFNTRLHEQTALGWTVYADTRGEEVILSITDRTGAPVQVAELQATVGRATHVRDDVTPDFTFDGTHYVAPVKLGAGNWNIRMTARAKDGTEFTQRVILHVKE</sequence>
<keyword evidence="3" id="KW-1185">Reference proteome</keyword>
<dbReference type="Proteomes" id="UP001595973">
    <property type="component" value="Unassembled WGS sequence"/>
</dbReference>
<gene>
    <name evidence="2" type="ORF">ACFO5X_09585</name>
</gene>
<accession>A0ABV9KGV6</accession>
<protein>
    <submittedName>
        <fullName evidence="2">FixH family protein</fullName>
    </submittedName>
</protein>
<dbReference type="Pfam" id="PF05751">
    <property type="entry name" value="FixH"/>
    <property type="match status" value="1"/>
</dbReference>